<proteinExistence type="predicted"/>
<dbReference type="Proteomes" id="UP000198290">
    <property type="component" value="Chromosome"/>
</dbReference>
<evidence type="ECO:0000313" key="1">
    <source>
        <dbReference type="EMBL" id="BBF85728.1"/>
    </source>
</evidence>
<reference evidence="2" key="1">
    <citation type="journal article" date="2017" name="Biotechnol. Biofuels">
        <title>Evaluation of environmental bacterial communities as a factor affecting the growth of duckweed Lemna minor.</title>
        <authorList>
            <person name="Ishizawa H."/>
            <person name="Kuroda M."/>
            <person name="Morikawa M."/>
            <person name="Ike M."/>
        </authorList>
    </citation>
    <scope>NUCLEOTIDE SEQUENCE [LARGE SCALE GENOMIC DNA]</scope>
    <source>
        <strain evidence="2">H3</strain>
    </source>
</reference>
<accession>A0A3G9GD06</accession>
<organism evidence="1 2">
    <name type="scientific">Aquitalea magnusonii</name>
    <dbReference type="NCBI Taxonomy" id="332411"/>
    <lineage>
        <taxon>Bacteria</taxon>
        <taxon>Pseudomonadati</taxon>
        <taxon>Pseudomonadota</taxon>
        <taxon>Betaproteobacteria</taxon>
        <taxon>Neisseriales</taxon>
        <taxon>Chromobacteriaceae</taxon>
        <taxon>Aquitalea</taxon>
    </lineage>
</organism>
<name>A0A3G9GD06_9NEIS</name>
<evidence type="ECO:0000313" key="2">
    <source>
        <dbReference type="Proteomes" id="UP000198290"/>
    </source>
</evidence>
<keyword evidence="2" id="KW-1185">Reference proteome</keyword>
<dbReference type="AlphaFoldDB" id="A0A3G9GD06"/>
<gene>
    <name evidence="1" type="ORF">DLM_2113</name>
</gene>
<reference evidence="1 2" key="2">
    <citation type="journal article" date="2017" name="Genome Announc.">
        <title>Draft genome sequence of Aquitalea magnusonii strain H3, a plant growth-promoting bacterium of duckweed Lemna minor.</title>
        <authorList>
            <person name="Ishizawa H."/>
            <person name="Kuroda M."/>
            <person name="Ike M."/>
        </authorList>
    </citation>
    <scope>NUCLEOTIDE SEQUENCE [LARGE SCALE GENOMIC DNA]</scope>
    <source>
        <strain evidence="1 2">H3</strain>
    </source>
</reference>
<reference evidence="2" key="3">
    <citation type="journal article" date="2017" name="Plant Physiol. Biochem.">
        <title>Differential oxidative and antioxidative response of duckweed Lemna minor toward plant growth promoting/inhibiting bacteria.</title>
        <authorList>
            <person name="Ishizawa H."/>
            <person name="Kuroda M."/>
            <person name="Morikawa M."/>
            <person name="Ike M."/>
        </authorList>
    </citation>
    <scope>NUCLEOTIDE SEQUENCE [LARGE SCALE GENOMIC DNA]</scope>
    <source>
        <strain evidence="2">H3</strain>
    </source>
</reference>
<dbReference type="EMBL" id="AP018823">
    <property type="protein sequence ID" value="BBF85728.1"/>
    <property type="molecule type" value="Genomic_DNA"/>
</dbReference>
<dbReference type="KEGG" id="amah:DLM_2113"/>
<protein>
    <submittedName>
        <fullName evidence="1">Uncharacterized protein</fullName>
    </submittedName>
</protein>
<sequence>MRQFQRVVCRGTAAAESAAISHGHFLAIEWAGHRGQNSQHLRGDRIGLPCIFAS</sequence>